<dbReference type="EMBL" id="VLJS01000058">
    <property type="protein sequence ID" value="TWH10142.1"/>
    <property type="molecule type" value="Genomic_DNA"/>
</dbReference>
<feature type="signal peptide" evidence="2">
    <location>
        <begin position="1"/>
        <end position="18"/>
    </location>
</feature>
<evidence type="ECO:0000256" key="2">
    <source>
        <dbReference type="SAM" id="SignalP"/>
    </source>
</evidence>
<feature type="chain" id="PRO_5021898009" description="Secreted protein" evidence="2">
    <location>
        <begin position="19"/>
        <end position="96"/>
    </location>
</feature>
<gene>
    <name evidence="3" type="ORF">L613_000300000310</name>
</gene>
<dbReference type="OrthoDB" id="5988501at2"/>
<evidence type="ECO:0000256" key="1">
    <source>
        <dbReference type="SAM" id="MobiDB-lite"/>
    </source>
</evidence>
<protein>
    <recommendedName>
        <fullName evidence="5">Secreted protein</fullName>
    </recommendedName>
</protein>
<proteinExistence type="predicted"/>
<sequence length="96" mass="10040">MRRFAPLLLLTIPSLCWASPELPGPEQKHGACVYARPDTTAAATAGDEAPQARPTVPAAARTTPRASTGGGGGDSDAVMPRARGGRWHSFLPGMFR</sequence>
<keyword evidence="4" id="KW-1185">Reference proteome</keyword>
<evidence type="ECO:0000313" key="4">
    <source>
        <dbReference type="Proteomes" id="UP000321583"/>
    </source>
</evidence>
<evidence type="ECO:0008006" key="5">
    <source>
        <dbReference type="Google" id="ProtNLM"/>
    </source>
</evidence>
<feature type="region of interest" description="Disordered" evidence="1">
    <location>
        <begin position="41"/>
        <end position="85"/>
    </location>
</feature>
<evidence type="ECO:0000313" key="3">
    <source>
        <dbReference type="EMBL" id="TWH10142.1"/>
    </source>
</evidence>
<dbReference type="RefSeq" id="WP_051403722.1">
    <property type="nucleotide sequence ID" value="NZ_VLJS01000058.1"/>
</dbReference>
<name>A0A562DKD8_9GAMM</name>
<feature type="compositionally biased region" description="Low complexity" evidence="1">
    <location>
        <begin position="52"/>
        <end position="67"/>
    </location>
</feature>
<dbReference type="AlphaFoldDB" id="A0A562DKD8"/>
<dbReference type="Proteomes" id="UP000321583">
    <property type="component" value="Unassembled WGS sequence"/>
</dbReference>
<organism evidence="3 4">
    <name type="scientific">Pseudoxanthomonas taiwanensis J19</name>
    <dbReference type="NCBI Taxonomy" id="935569"/>
    <lineage>
        <taxon>Bacteria</taxon>
        <taxon>Pseudomonadati</taxon>
        <taxon>Pseudomonadota</taxon>
        <taxon>Gammaproteobacteria</taxon>
        <taxon>Lysobacterales</taxon>
        <taxon>Lysobacteraceae</taxon>
        <taxon>Pseudoxanthomonas</taxon>
    </lineage>
</organism>
<reference evidence="3 4" key="1">
    <citation type="submission" date="2019-07" db="EMBL/GenBank/DDBJ databases">
        <title>Genome sequencing of lignin-degrading bacterial isolates.</title>
        <authorList>
            <person name="Gladden J."/>
        </authorList>
    </citation>
    <scope>NUCLEOTIDE SEQUENCE [LARGE SCALE GENOMIC DNA]</scope>
    <source>
        <strain evidence="3 4">J19</strain>
    </source>
</reference>
<keyword evidence="2" id="KW-0732">Signal</keyword>
<comment type="caution">
    <text evidence="3">The sequence shown here is derived from an EMBL/GenBank/DDBJ whole genome shotgun (WGS) entry which is preliminary data.</text>
</comment>
<accession>A0A562DKD8</accession>